<dbReference type="OrthoDB" id="153872at2759"/>
<gene>
    <name evidence="12" type="ORF">CKAN_02273000</name>
</gene>
<evidence type="ECO:0000256" key="1">
    <source>
        <dbReference type="ARBA" id="ARBA00004123"/>
    </source>
</evidence>
<dbReference type="PANTHER" id="PTHR31717">
    <property type="entry name" value="ZINC FINGER PROTEIN CONSTANS-LIKE 10"/>
    <property type="match status" value="1"/>
</dbReference>
<evidence type="ECO:0000256" key="2">
    <source>
        <dbReference type="ARBA" id="ARBA00010024"/>
    </source>
</evidence>
<dbReference type="AlphaFoldDB" id="A0A443PRR0"/>
<sequence length="415" mass="45552">MDPLCDFCGAQRAMVYCKSDNARLCFPCDGYIHSANALSRRHERALLCDRCGSQPAVIRCSEDKVSLCQNCDWNGSLGHQQQTPNCYSGCPSLAELSGFLSCINDASLLNEVDGTWGSRIMTASENCVNNCWEQGGNGGSIGLTAIDHRLNALDSGEKLEPWVSSSSTMPNENSLVYDGEQQVGFQETNLFKAGCAPCNDLQICHNDGLCEGFNMDDVGLNFEKNDELFDYSQSQSRYLYENVGMDEKNFSVVDSESPNENITEASSLGQHDCMTLQSSRAIGTIGATQAVTACLDQVLFDPSSNRNINVGFPSGQLSVSNLTGESNAGDYQDCGVSPLFLSSESPWDSSLESSCPQARDKAKMRYKEKKKTRTFGKQIRYASRKIRADTRKRVKGRFVKAGEAYDYDPLVARTC</sequence>
<accession>A0A443PRR0</accession>
<dbReference type="InterPro" id="IPR000315">
    <property type="entry name" value="Znf_B-box"/>
</dbReference>
<dbReference type="PROSITE" id="PS50119">
    <property type="entry name" value="ZF_BBOX"/>
    <property type="match status" value="2"/>
</dbReference>
<evidence type="ECO:0000256" key="9">
    <source>
        <dbReference type="PROSITE-ProRule" id="PRU00357"/>
    </source>
</evidence>
<keyword evidence="4" id="KW-0677">Repeat</keyword>
<evidence type="ECO:0000256" key="4">
    <source>
        <dbReference type="ARBA" id="ARBA00022737"/>
    </source>
</evidence>
<evidence type="ECO:0000256" key="7">
    <source>
        <dbReference type="ARBA" id="ARBA00023242"/>
    </source>
</evidence>
<evidence type="ECO:0000259" key="10">
    <source>
        <dbReference type="PROSITE" id="PS50119"/>
    </source>
</evidence>
<evidence type="ECO:0000313" key="13">
    <source>
        <dbReference type="Proteomes" id="UP000283530"/>
    </source>
</evidence>
<name>A0A443PRR0_9MAGN</name>
<keyword evidence="7 9" id="KW-0539">Nucleus</keyword>
<evidence type="ECO:0000256" key="3">
    <source>
        <dbReference type="ARBA" id="ARBA00022723"/>
    </source>
</evidence>
<dbReference type="GO" id="GO:0005634">
    <property type="term" value="C:nucleus"/>
    <property type="evidence" value="ECO:0007669"/>
    <property type="project" value="UniProtKB-SubCell"/>
</dbReference>
<evidence type="ECO:0000256" key="6">
    <source>
        <dbReference type="ARBA" id="ARBA00022833"/>
    </source>
</evidence>
<protein>
    <submittedName>
        <fullName evidence="12">Zinc finger protein CONSTANS-LIKE 12 isoform X1</fullName>
    </submittedName>
</protein>
<proteinExistence type="inferred from homology"/>
<dbReference type="InterPro" id="IPR049808">
    <property type="entry name" value="CONSTANS-like_Bbox1"/>
</dbReference>
<dbReference type="EMBL" id="QPKB01000010">
    <property type="protein sequence ID" value="RWR93478.1"/>
    <property type="molecule type" value="Genomic_DNA"/>
</dbReference>
<organism evidence="12 13">
    <name type="scientific">Cinnamomum micranthum f. kanehirae</name>
    <dbReference type="NCBI Taxonomy" id="337451"/>
    <lineage>
        <taxon>Eukaryota</taxon>
        <taxon>Viridiplantae</taxon>
        <taxon>Streptophyta</taxon>
        <taxon>Embryophyta</taxon>
        <taxon>Tracheophyta</taxon>
        <taxon>Spermatophyta</taxon>
        <taxon>Magnoliopsida</taxon>
        <taxon>Magnoliidae</taxon>
        <taxon>Laurales</taxon>
        <taxon>Lauraceae</taxon>
        <taxon>Cinnamomum</taxon>
    </lineage>
</organism>
<dbReference type="InterPro" id="IPR010402">
    <property type="entry name" value="CCT_domain"/>
</dbReference>
<dbReference type="Proteomes" id="UP000283530">
    <property type="component" value="Unassembled WGS sequence"/>
</dbReference>
<dbReference type="PANTHER" id="PTHR31717:SF46">
    <property type="entry name" value="CCT MOTIF FAMILY PROTEIN-RELATED"/>
    <property type="match status" value="1"/>
</dbReference>
<feature type="domain" description="B box-type" evidence="10">
    <location>
        <begin position="1"/>
        <end position="47"/>
    </location>
</feature>
<dbReference type="GO" id="GO:0006355">
    <property type="term" value="P:regulation of DNA-templated transcription"/>
    <property type="evidence" value="ECO:0007669"/>
    <property type="project" value="UniProtKB-ARBA"/>
</dbReference>
<comment type="similarity">
    <text evidence="2">Belongs to the CONSTANS family.</text>
</comment>
<dbReference type="PROSITE" id="PS51017">
    <property type="entry name" value="CCT"/>
    <property type="match status" value="1"/>
</dbReference>
<feature type="domain" description="CCT" evidence="11">
    <location>
        <begin position="359"/>
        <end position="401"/>
    </location>
</feature>
<keyword evidence="13" id="KW-1185">Reference proteome</keyword>
<keyword evidence="3" id="KW-0479">Metal-binding</keyword>
<dbReference type="Pfam" id="PF06203">
    <property type="entry name" value="CCT"/>
    <property type="match status" value="1"/>
</dbReference>
<evidence type="ECO:0000256" key="5">
    <source>
        <dbReference type="ARBA" id="ARBA00022771"/>
    </source>
</evidence>
<evidence type="ECO:0000256" key="8">
    <source>
        <dbReference type="PROSITE-ProRule" id="PRU00024"/>
    </source>
</evidence>
<dbReference type="GO" id="GO:0008270">
    <property type="term" value="F:zinc ion binding"/>
    <property type="evidence" value="ECO:0007669"/>
    <property type="project" value="UniProtKB-KW"/>
</dbReference>
<keyword evidence="5 8" id="KW-0863">Zinc-finger</keyword>
<comment type="caution">
    <text evidence="12">The sequence shown here is derived from an EMBL/GenBank/DDBJ whole genome shotgun (WGS) entry which is preliminary data.</text>
</comment>
<keyword evidence="6" id="KW-0862">Zinc</keyword>
<dbReference type="CDD" id="cd19821">
    <property type="entry name" value="Bbox1_BBX-like"/>
    <property type="match status" value="1"/>
</dbReference>
<reference evidence="12 13" key="1">
    <citation type="journal article" date="2019" name="Nat. Plants">
        <title>Stout camphor tree genome fills gaps in understanding of flowering plant genome evolution.</title>
        <authorList>
            <person name="Chaw S.M."/>
            <person name="Liu Y.C."/>
            <person name="Wu Y.W."/>
            <person name="Wang H.Y."/>
            <person name="Lin C.I."/>
            <person name="Wu C.S."/>
            <person name="Ke H.M."/>
            <person name="Chang L.Y."/>
            <person name="Hsu C.Y."/>
            <person name="Yang H.T."/>
            <person name="Sudianto E."/>
            <person name="Hsu M.H."/>
            <person name="Wu K.P."/>
            <person name="Wang L.N."/>
            <person name="Leebens-Mack J.H."/>
            <person name="Tsai I.J."/>
        </authorList>
    </citation>
    <scope>NUCLEOTIDE SEQUENCE [LARGE SCALE GENOMIC DNA]</scope>
    <source>
        <strain evidence="13">cv. Chaw 1501</strain>
        <tissue evidence="12">Young leaves</tissue>
    </source>
</reference>
<dbReference type="SMART" id="SM00336">
    <property type="entry name" value="BBOX"/>
    <property type="match status" value="2"/>
</dbReference>
<evidence type="ECO:0000313" key="12">
    <source>
        <dbReference type="EMBL" id="RWR93478.1"/>
    </source>
</evidence>
<feature type="domain" description="B box-type" evidence="10">
    <location>
        <begin position="43"/>
        <end position="71"/>
    </location>
</feature>
<evidence type="ECO:0000259" key="11">
    <source>
        <dbReference type="PROSITE" id="PS51017"/>
    </source>
</evidence>
<comment type="subcellular location">
    <subcellularLocation>
        <location evidence="1 9">Nucleus</location>
    </subcellularLocation>
</comment>